<keyword evidence="2" id="KW-1185">Reference proteome</keyword>
<evidence type="ECO:0000313" key="1">
    <source>
        <dbReference type="EMBL" id="KAJ8342141.1"/>
    </source>
</evidence>
<reference evidence="1" key="1">
    <citation type="journal article" date="2023" name="Science">
        <title>Genome structures resolve the early diversification of teleost fishes.</title>
        <authorList>
            <person name="Parey E."/>
            <person name="Louis A."/>
            <person name="Montfort J."/>
            <person name="Bouchez O."/>
            <person name="Roques C."/>
            <person name="Iampietro C."/>
            <person name="Lluch J."/>
            <person name="Castinel A."/>
            <person name="Donnadieu C."/>
            <person name="Desvignes T."/>
            <person name="Floi Bucao C."/>
            <person name="Jouanno E."/>
            <person name="Wen M."/>
            <person name="Mejri S."/>
            <person name="Dirks R."/>
            <person name="Jansen H."/>
            <person name="Henkel C."/>
            <person name="Chen W.J."/>
            <person name="Zahm M."/>
            <person name="Cabau C."/>
            <person name="Klopp C."/>
            <person name="Thompson A.W."/>
            <person name="Robinson-Rechavi M."/>
            <person name="Braasch I."/>
            <person name="Lecointre G."/>
            <person name="Bobe J."/>
            <person name="Postlethwait J.H."/>
            <person name="Berthelot C."/>
            <person name="Roest Crollius H."/>
            <person name="Guiguen Y."/>
        </authorList>
    </citation>
    <scope>NUCLEOTIDE SEQUENCE</scope>
    <source>
        <strain evidence="1">WJC10195</strain>
    </source>
</reference>
<dbReference type="EMBL" id="JAINUF010000014">
    <property type="protein sequence ID" value="KAJ8342141.1"/>
    <property type="molecule type" value="Genomic_DNA"/>
</dbReference>
<evidence type="ECO:0000313" key="2">
    <source>
        <dbReference type="Proteomes" id="UP001152622"/>
    </source>
</evidence>
<dbReference type="AlphaFoldDB" id="A0A9Q1ENR5"/>
<comment type="caution">
    <text evidence="1">The sequence shown here is derived from an EMBL/GenBank/DDBJ whole genome shotgun (WGS) entry which is preliminary data.</text>
</comment>
<proteinExistence type="predicted"/>
<dbReference type="Proteomes" id="UP001152622">
    <property type="component" value="Chromosome 14"/>
</dbReference>
<protein>
    <submittedName>
        <fullName evidence="1">Uncharacterized protein</fullName>
    </submittedName>
</protein>
<accession>A0A9Q1ENR5</accession>
<organism evidence="1 2">
    <name type="scientific">Synaphobranchus kaupii</name>
    <name type="common">Kaup's arrowtooth eel</name>
    <dbReference type="NCBI Taxonomy" id="118154"/>
    <lineage>
        <taxon>Eukaryota</taxon>
        <taxon>Metazoa</taxon>
        <taxon>Chordata</taxon>
        <taxon>Craniata</taxon>
        <taxon>Vertebrata</taxon>
        <taxon>Euteleostomi</taxon>
        <taxon>Actinopterygii</taxon>
        <taxon>Neopterygii</taxon>
        <taxon>Teleostei</taxon>
        <taxon>Anguilliformes</taxon>
        <taxon>Synaphobranchidae</taxon>
        <taxon>Synaphobranchus</taxon>
    </lineage>
</organism>
<gene>
    <name evidence="1" type="ORF">SKAU_G00320690</name>
</gene>
<sequence length="114" mass="12134">MRAASSVTEGSHRYADALCAAQQATMSTSELLRPLRRRQAAPRLWFTSIALRRVDVLDADPAGVWTSGVGEPLPLPGAVEPLPLPGALEPAFWTRARRAAADERSGAPAARDCG</sequence>
<name>A0A9Q1ENR5_SYNKA</name>